<name>A0AAW3V087_9BURK</name>
<evidence type="ECO:0000313" key="1">
    <source>
        <dbReference type="EMBL" id="MBB6204335.1"/>
    </source>
</evidence>
<accession>A0AAW3V087</accession>
<dbReference type="EMBL" id="JACIIK010000009">
    <property type="protein sequence ID" value="MBB6204335.1"/>
    <property type="molecule type" value="Genomic_DNA"/>
</dbReference>
<protein>
    <submittedName>
        <fullName evidence="1">Uncharacterized protein</fullName>
    </submittedName>
</protein>
<proteinExistence type="predicted"/>
<organism evidence="1 2">
    <name type="scientific">Paraburkholderia fungorum</name>
    <dbReference type="NCBI Taxonomy" id="134537"/>
    <lineage>
        <taxon>Bacteria</taxon>
        <taxon>Pseudomonadati</taxon>
        <taxon>Pseudomonadota</taxon>
        <taxon>Betaproteobacteria</taxon>
        <taxon>Burkholderiales</taxon>
        <taxon>Burkholderiaceae</taxon>
        <taxon>Paraburkholderia</taxon>
    </lineage>
</organism>
<sequence>MMNDLLGIITGGEPASMLSRLNDEERRSLDAWAKQQQPESNGFVDLRKWPGWLGAFVRTSSSFEKASLTAAQRERFDELVGSLRSAADLSAQQAARIVAMMPGDGDLTWIRGAIGAATREAGLALRS</sequence>
<dbReference type="Proteomes" id="UP000518681">
    <property type="component" value="Unassembled WGS sequence"/>
</dbReference>
<reference evidence="1 2" key="1">
    <citation type="submission" date="2020-08" db="EMBL/GenBank/DDBJ databases">
        <title>Genomic Encyclopedia of Type Strains, Phase IV (KMG-V): Genome sequencing to study the core and pangenomes of soil and plant-associated prokaryotes.</title>
        <authorList>
            <person name="Whitman W."/>
        </authorList>
    </citation>
    <scope>NUCLEOTIDE SEQUENCE [LARGE SCALE GENOMIC DNA]</scope>
    <source>
        <strain evidence="1 2">SEMIA 4013</strain>
    </source>
</reference>
<gene>
    <name evidence="1" type="ORF">GGD69_005229</name>
</gene>
<dbReference type="AlphaFoldDB" id="A0AAW3V087"/>
<comment type="caution">
    <text evidence="1">The sequence shown here is derived from an EMBL/GenBank/DDBJ whole genome shotgun (WGS) entry which is preliminary data.</text>
</comment>
<dbReference type="RefSeq" id="WP_183800727.1">
    <property type="nucleotide sequence ID" value="NZ_JACIII010000013.1"/>
</dbReference>
<evidence type="ECO:0000313" key="2">
    <source>
        <dbReference type="Proteomes" id="UP000518681"/>
    </source>
</evidence>